<evidence type="ECO:0000313" key="2">
    <source>
        <dbReference type="EMBL" id="CAB4655312.1"/>
    </source>
</evidence>
<sequence>MSGVADDQSARSLVRTIIAMGESLGLDMVAEGVESVRQLQTLAELHCAKAQGYLISHPVPPNSISQTVAALDQFGAWSKLRGNGNI</sequence>
<dbReference type="GO" id="GO:0071111">
    <property type="term" value="F:cyclic-guanylate-specific phosphodiesterase activity"/>
    <property type="evidence" value="ECO:0007669"/>
    <property type="project" value="InterPro"/>
</dbReference>
<feature type="domain" description="EAL" evidence="1">
    <location>
        <begin position="1"/>
        <end position="72"/>
    </location>
</feature>
<dbReference type="Pfam" id="PF00563">
    <property type="entry name" value="EAL"/>
    <property type="match status" value="1"/>
</dbReference>
<dbReference type="SUPFAM" id="SSF141868">
    <property type="entry name" value="EAL domain-like"/>
    <property type="match status" value="1"/>
</dbReference>
<dbReference type="PANTHER" id="PTHR33121">
    <property type="entry name" value="CYCLIC DI-GMP PHOSPHODIESTERASE PDEF"/>
    <property type="match status" value="1"/>
</dbReference>
<reference evidence="2" key="1">
    <citation type="submission" date="2020-05" db="EMBL/GenBank/DDBJ databases">
        <authorList>
            <person name="Chiriac C."/>
            <person name="Salcher M."/>
            <person name="Ghai R."/>
            <person name="Kavagutti S V."/>
        </authorList>
    </citation>
    <scope>NUCLEOTIDE SEQUENCE</scope>
</reference>
<dbReference type="AlphaFoldDB" id="A0A6J6L0U6"/>
<accession>A0A6J6L0U6</accession>
<dbReference type="PANTHER" id="PTHR33121:SF70">
    <property type="entry name" value="SIGNALING PROTEIN YKOW"/>
    <property type="match status" value="1"/>
</dbReference>
<organism evidence="2">
    <name type="scientific">freshwater metagenome</name>
    <dbReference type="NCBI Taxonomy" id="449393"/>
    <lineage>
        <taxon>unclassified sequences</taxon>
        <taxon>metagenomes</taxon>
        <taxon>ecological metagenomes</taxon>
    </lineage>
</organism>
<name>A0A6J6L0U6_9ZZZZ</name>
<gene>
    <name evidence="2" type="ORF">UFOPK2166_01057</name>
</gene>
<dbReference type="PROSITE" id="PS50883">
    <property type="entry name" value="EAL"/>
    <property type="match status" value="1"/>
</dbReference>
<evidence type="ECO:0000259" key="1">
    <source>
        <dbReference type="PROSITE" id="PS50883"/>
    </source>
</evidence>
<dbReference type="Gene3D" id="3.20.20.450">
    <property type="entry name" value="EAL domain"/>
    <property type="match status" value="1"/>
</dbReference>
<dbReference type="InterPro" id="IPR035919">
    <property type="entry name" value="EAL_sf"/>
</dbReference>
<dbReference type="EMBL" id="CAEZWB010000159">
    <property type="protein sequence ID" value="CAB4655312.1"/>
    <property type="molecule type" value="Genomic_DNA"/>
</dbReference>
<dbReference type="InterPro" id="IPR050706">
    <property type="entry name" value="Cyclic-di-GMP_PDE-like"/>
</dbReference>
<protein>
    <submittedName>
        <fullName evidence="2">Unannotated protein</fullName>
    </submittedName>
</protein>
<proteinExistence type="predicted"/>
<dbReference type="InterPro" id="IPR001633">
    <property type="entry name" value="EAL_dom"/>
</dbReference>